<keyword evidence="2 3" id="KW-0663">Pyridoxal phosphate</keyword>
<dbReference type="Gene3D" id="3.40.640.10">
    <property type="entry name" value="Type I PLP-dependent aspartate aminotransferase-like (Major domain)"/>
    <property type="match status" value="1"/>
</dbReference>
<evidence type="ECO:0008006" key="7">
    <source>
        <dbReference type="Google" id="ProtNLM"/>
    </source>
</evidence>
<accession>A0A9W8LAA9</accession>
<dbReference type="GO" id="GO:0019346">
    <property type="term" value="P:transsulfuration"/>
    <property type="evidence" value="ECO:0007669"/>
    <property type="project" value="InterPro"/>
</dbReference>
<organism evidence="5 6">
    <name type="scientific">Coemansia pectinata</name>
    <dbReference type="NCBI Taxonomy" id="1052879"/>
    <lineage>
        <taxon>Eukaryota</taxon>
        <taxon>Fungi</taxon>
        <taxon>Fungi incertae sedis</taxon>
        <taxon>Zoopagomycota</taxon>
        <taxon>Kickxellomycotina</taxon>
        <taxon>Kickxellomycetes</taxon>
        <taxon>Kickxellales</taxon>
        <taxon>Kickxellaceae</taxon>
        <taxon>Coemansia</taxon>
    </lineage>
</organism>
<dbReference type="InterPro" id="IPR015421">
    <property type="entry name" value="PyrdxlP-dep_Trfase_major"/>
</dbReference>
<dbReference type="AlphaFoldDB" id="A0A9W8LAA9"/>
<dbReference type="Pfam" id="PF01053">
    <property type="entry name" value="Cys_Met_Meta_PP"/>
    <property type="match status" value="1"/>
</dbReference>
<evidence type="ECO:0000256" key="3">
    <source>
        <dbReference type="PIRSR" id="PIRSR001434-2"/>
    </source>
</evidence>
<dbReference type="SUPFAM" id="SSF53383">
    <property type="entry name" value="PLP-dependent transferases"/>
    <property type="match status" value="1"/>
</dbReference>
<dbReference type="Gene3D" id="3.90.1150.10">
    <property type="entry name" value="Aspartate Aminotransferase, domain 1"/>
    <property type="match status" value="1"/>
</dbReference>
<dbReference type="GO" id="GO:0016846">
    <property type="term" value="F:carbon-sulfur lyase activity"/>
    <property type="evidence" value="ECO:0007669"/>
    <property type="project" value="TreeGrafter"/>
</dbReference>
<dbReference type="PANTHER" id="PTHR11808:SF35">
    <property type="entry name" value="CYSTATHIONINE GAMMA-SYNTHASE (AFU_ORTHOLOGUE AFUA_7G01590)"/>
    <property type="match status" value="1"/>
</dbReference>
<reference evidence="5" key="1">
    <citation type="submission" date="2022-07" db="EMBL/GenBank/DDBJ databases">
        <title>Phylogenomic reconstructions and comparative analyses of Kickxellomycotina fungi.</title>
        <authorList>
            <person name="Reynolds N.K."/>
            <person name="Stajich J.E."/>
            <person name="Barry K."/>
            <person name="Grigoriev I.V."/>
            <person name="Crous P."/>
            <person name="Smith M.E."/>
        </authorList>
    </citation>
    <scope>NUCLEOTIDE SEQUENCE</scope>
    <source>
        <strain evidence="5">BCRC 34297</strain>
    </source>
</reference>
<comment type="cofactor">
    <cofactor evidence="1 4">
        <name>pyridoxal 5'-phosphate</name>
        <dbReference type="ChEBI" id="CHEBI:597326"/>
    </cofactor>
</comment>
<feature type="modified residue" description="N6-(pyridoxal phosphate)lysine" evidence="3">
    <location>
        <position position="201"/>
    </location>
</feature>
<evidence type="ECO:0000256" key="2">
    <source>
        <dbReference type="ARBA" id="ARBA00022898"/>
    </source>
</evidence>
<gene>
    <name evidence="5" type="ORF">GGI19_003437</name>
</gene>
<protein>
    <recommendedName>
        <fullName evidence="7">Cystathionine gamma-synthase</fullName>
    </recommendedName>
</protein>
<dbReference type="InterPro" id="IPR015422">
    <property type="entry name" value="PyrdxlP-dep_Trfase_small"/>
</dbReference>
<dbReference type="InterPro" id="IPR015424">
    <property type="entry name" value="PyrdxlP-dep_Trfase"/>
</dbReference>
<proteinExistence type="inferred from homology"/>
<evidence type="ECO:0000313" key="6">
    <source>
        <dbReference type="Proteomes" id="UP001140011"/>
    </source>
</evidence>
<evidence type="ECO:0000256" key="4">
    <source>
        <dbReference type="RuleBase" id="RU362118"/>
    </source>
</evidence>
<dbReference type="InterPro" id="IPR000277">
    <property type="entry name" value="Cys/Met-Metab_PyrdxlP-dep_enz"/>
</dbReference>
<keyword evidence="6" id="KW-1185">Reference proteome</keyword>
<evidence type="ECO:0000256" key="1">
    <source>
        <dbReference type="ARBA" id="ARBA00001933"/>
    </source>
</evidence>
<dbReference type="GO" id="GO:0030170">
    <property type="term" value="F:pyridoxal phosphate binding"/>
    <property type="evidence" value="ECO:0007669"/>
    <property type="project" value="InterPro"/>
</dbReference>
<dbReference type="Proteomes" id="UP001140011">
    <property type="component" value="Unassembled WGS sequence"/>
</dbReference>
<dbReference type="OrthoDB" id="3512640at2759"/>
<evidence type="ECO:0000313" key="5">
    <source>
        <dbReference type="EMBL" id="KAJ2753005.1"/>
    </source>
</evidence>
<comment type="caution">
    <text evidence="5">The sequence shown here is derived from an EMBL/GenBank/DDBJ whole genome shotgun (WGS) entry which is preliminary data.</text>
</comment>
<dbReference type="EMBL" id="JANBUH010000228">
    <property type="protein sequence ID" value="KAJ2753005.1"/>
    <property type="molecule type" value="Genomic_DNA"/>
</dbReference>
<name>A0A9W8LAA9_9FUNG</name>
<comment type="similarity">
    <text evidence="4">Belongs to the trans-sulfuration enzymes family.</text>
</comment>
<dbReference type="PANTHER" id="PTHR11808">
    <property type="entry name" value="TRANS-SULFURATION ENZYME FAMILY MEMBER"/>
    <property type="match status" value="1"/>
</dbReference>
<dbReference type="PIRSF" id="PIRSF001434">
    <property type="entry name" value="CGS"/>
    <property type="match status" value="1"/>
</dbReference>
<dbReference type="GO" id="GO:0005737">
    <property type="term" value="C:cytoplasm"/>
    <property type="evidence" value="ECO:0007669"/>
    <property type="project" value="TreeGrafter"/>
</dbReference>
<sequence>MVELKNPLYANMSLSTQTLHASKHLLETPEVSPPIGVTTTFLYKKDSMEANNYGASQRYVYSREGRPNTTQVESTLSTAMEGHAVVFGSGLTAALAILLHFKPKKVAIGDSYFGIRRVLAQYSAVAGNVQVVSAECGYEGVDLVWLESPVNPTGEIKDISCYALRAHAAGAKLVVDATLAPPPLSYPFRQGADVVIHSASKYLGGHEDLLAGVVVSRGPAMAEDLRRTRSALGLGAGSLETWLLQRSLATLSVRVVQQAKTAARLVALLESFRRCAVSSACHVPSAADLALGRRLAAVRHASLQQVPCAEAQHPNGFGAVFSVYFASKTQALFVAKQLRLHAFATSLGGVHSLVDWRHAMDATSEPTMLRVSIGLESFDDLAADWRQALTALDAHECASKL</sequence>